<comment type="caution">
    <text evidence="1">The sequence shown here is derived from an EMBL/GenBank/DDBJ whole genome shotgun (WGS) entry which is preliminary data.</text>
</comment>
<dbReference type="EMBL" id="SRYB01000013">
    <property type="protein sequence ID" value="TGY78453.1"/>
    <property type="molecule type" value="Genomic_DNA"/>
</dbReference>
<proteinExistence type="predicted"/>
<name>A0AC61RDJ0_9BACT</name>
<accession>A0AC61RDJ0</accession>
<sequence length="144" mass="16076">MDNSEKKQALDKRYLRMARIWSENSYCTRRKVGALLVKDKMIISDGYNGTPSGFPNICEDETNHTYPYVLHAEANAITKVARSNNSSAGSTLYVTASPCIECSKLIIQAGISRVVFSELYRMSDGVDLLRKAGVEIVYIPCENE</sequence>
<dbReference type="Proteomes" id="UP000306319">
    <property type="component" value="Unassembled WGS sequence"/>
</dbReference>
<keyword evidence="2" id="KW-1185">Reference proteome</keyword>
<evidence type="ECO:0000313" key="1">
    <source>
        <dbReference type="EMBL" id="TGY78453.1"/>
    </source>
</evidence>
<reference evidence="1" key="1">
    <citation type="submission" date="2019-04" db="EMBL/GenBank/DDBJ databases">
        <title>Microbes associate with the intestines of laboratory mice.</title>
        <authorList>
            <person name="Navarre W."/>
            <person name="Wong E."/>
            <person name="Huang K."/>
            <person name="Tropini C."/>
            <person name="Ng K."/>
            <person name="Yu B."/>
        </authorList>
    </citation>
    <scope>NUCLEOTIDE SEQUENCE</scope>
    <source>
        <strain evidence="1">NM04_E33</strain>
    </source>
</reference>
<evidence type="ECO:0000313" key="2">
    <source>
        <dbReference type="Proteomes" id="UP000306319"/>
    </source>
</evidence>
<protein>
    <submittedName>
        <fullName evidence="1">dCMP deaminase family protein</fullName>
    </submittedName>
</protein>
<gene>
    <name evidence="1" type="ORF">E5331_10190</name>
</gene>
<organism evidence="1 2">
    <name type="scientific">Lepagella muris</name>
    <dbReference type="NCBI Taxonomy" id="3032870"/>
    <lineage>
        <taxon>Bacteria</taxon>
        <taxon>Pseudomonadati</taxon>
        <taxon>Bacteroidota</taxon>
        <taxon>Bacteroidia</taxon>
        <taxon>Bacteroidales</taxon>
        <taxon>Muribaculaceae</taxon>
        <taxon>Lepagella</taxon>
    </lineage>
</organism>